<reference evidence="1 2" key="1">
    <citation type="submission" date="2018-09" db="EMBL/GenBank/DDBJ databases">
        <title>The draft genome of Acinetobacter spp. strains.</title>
        <authorList>
            <person name="Qin J."/>
            <person name="Feng Y."/>
            <person name="Zong Z."/>
        </authorList>
    </citation>
    <scope>NUCLEOTIDE SEQUENCE [LARGE SCALE GENOMIC DNA]</scope>
    <source>
        <strain evidence="1 2">WCHAc060115</strain>
    </source>
</reference>
<protein>
    <submittedName>
        <fullName evidence="1">Uncharacterized protein</fullName>
    </submittedName>
</protein>
<proteinExistence type="predicted"/>
<evidence type="ECO:0000313" key="1">
    <source>
        <dbReference type="EMBL" id="RKG30039.1"/>
    </source>
</evidence>
<comment type="caution">
    <text evidence="1">The sequence shown here is derived from an EMBL/GenBank/DDBJ whole genome shotgun (WGS) entry which is preliminary data.</text>
</comment>
<dbReference type="EMBL" id="RAXT01000150">
    <property type="protein sequence ID" value="RKG30039.1"/>
    <property type="molecule type" value="Genomic_DNA"/>
</dbReference>
<name>A0A3A8E785_9GAMM</name>
<sequence length="67" mass="7911">MSNESKPYRVNSAFLKKINKLWLEATIETKTKIEESDVVNATLYKFLDEITVNDIKEYRREIKGKDD</sequence>
<keyword evidence="2" id="KW-1185">Reference proteome</keyword>
<gene>
    <name evidence="1" type="ORF">D7V20_19185</name>
</gene>
<dbReference type="RefSeq" id="WP_120385401.1">
    <property type="nucleotide sequence ID" value="NZ_RAXT01000150.1"/>
</dbReference>
<evidence type="ECO:0000313" key="2">
    <source>
        <dbReference type="Proteomes" id="UP000280405"/>
    </source>
</evidence>
<accession>A0A3A8E785</accession>
<organism evidence="1 2">
    <name type="scientific">Acinetobacter rongchengensis</name>
    <dbReference type="NCBI Taxonomy" id="2419601"/>
    <lineage>
        <taxon>Bacteria</taxon>
        <taxon>Pseudomonadati</taxon>
        <taxon>Pseudomonadota</taxon>
        <taxon>Gammaproteobacteria</taxon>
        <taxon>Moraxellales</taxon>
        <taxon>Moraxellaceae</taxon>
        <taxon>Acinetobacter</taxon>
    </lineage>
</organism>
<dbReference type="AlphaFoldDB" id="A0A3A8E785"/>
<dbReference type="Proteomes" id="UP000280405">
    <property type="component" value="Unassembled WGS sequence"/>
</dbReference>